<keyword evidence="10" id="KW-1185">Reference proteome</keyword>
<feature type="domain" description="PPIase FKBP-type" evidence="8">
    <location>
        <begin position="58"/>
        <end position="144"/>
    </location>
</feature>
<sequence>MSRVFTMKEPMFPYRMIPALVLSICAAAAMAEPASQTLPSGVKVDVLVLGKGAKPSTSDTVKVNYRGTFKDGKEFDSSYKNGGPISFPLNRVIPCWTQGVSALTVGSKAKLTCPANTAYGSRGVPGVIPPNTPLYFEVELLSIQK</sequence>
<evidence type="ECO:0000256" key="6">
    <source>
        <dbReference type="RuleBase" id="RU003915"/>
    </source>
</evidence>
<dbReference type="PANTHER" id="PTHR43811:SF19">
    <property type="entry name" value="39 KDA FK506-BINDING NUCLEAR PROTEIN"/>
    <property type="match status" value="1"/>
</dbReference>
<evidence type="ECO:0000256" key="5">
    <source>
        <dbReference type="PROSITE-ProRule" id="PRU00277"/>
    </source>
</evidence>
<dbReference type="SUPFAM" id="SSF54534">
    <property type="entry name" value="FKBP-like"/>
    <property type="match status" value="1"/>
</dbReference>
<feature type="chain" id="PRO_5046907287" description="Peptidyl-prolyl cis-trans isomerase" evidence="7">
    <location>
        <begin position="32"/>
        <end position="145"/>
    </location>
</feature>
<evidence type="ECO:0000256" key="7">
    <source>
        <dbReference type="SAM" id="SignalP"/>
    </source>
</evidence>
<keyword evidence="7" id="KW-0732">Signal</keyword>
<evidence type="ECO:0000313" key="9">
    <source>
        <dbReference type="EMBL" id="MEO3954412.1"/>
    </source>
</evidence>
<dbReference type="GO" id="GO:0003755">
    <property type="term" value="F:peptidyl-prolyl cis-trans isomerase activity"/>
    <property type="evidence" value="ECO:0007669"/>
    <property type="project" value="UniProtKB-EC"/>
</dbReference>
<reference evidence="9 10" key="1">
    <citation type="submission" date="2024-05" db="EMBL/GenBank/DDBJ databases">
        <authorList>
            <person name="De Oliveira J.P."/>
            <person name="Noriler S.A."/>
            <person name="De Oliveira A.G."/>
            <person name="Sipoli D.S."/>
        </authorList>
    </citation>
    <scope>NUCLEOTIDE SEQUENCE [LARGE SCALE GENOMIC DNA]</scope>
    <source>
        <strain evidence="9 10">LABIM186</strain>
    </source>
</reference>
<evidence type="ECO:0000259" key="8">
    <source>
        <dbReference type="PROSITE" id="PS50059"/>
    </source>
</evidence>
<keyword evidence="4 5" id="KW-0413">Isomerase</keyword>
<comment type="caution">
    <text evidence="9">The sequence shown here is derived from an EMBL/GenBank/DDBJ whole genome shotgun (WGS) entry which is preliminary data.</text>
</comment>
<dbReference type="PANTHER" id="PTHR43811">
    <property type="entry name" value="FKBP-TYPE PEPTIDYL-PROLYL CIS-TRANS ISOMERASE FKPA"/>
    <property type="match status" value="1"/>
</dbReference>
<accession>A0ABV0H3S4</accession>
<dbReference type="Pfam" id="PF00254">
    <property type="entry name" value="FKBP_C"/>
    <property type="match status" value="1"/>
</dbReference>
<organism evidence="9 10">
    <name type="scientific">Chromobacterium piscinae</name>
    <dbReference type="NCBI Taxonomy" id="686831"/>
    <lineage>
        <taxon>Bacteria</taxon>
        <taxon>Pseudomonadati</taxon>
        <taxon>Pseudomonadota</taxon>
        <taxon>Betaproteobacteria</taxon>
        <taxon>Neisseriales</taxon>
        <taxon>Chromobacteriaceae</taxon>
        <taxon>Chromobacterium</taxon>
    </lineage>
</organism>
<dbReference type="InterPro" id="IPR046357">
    <property type="entry name" value="PPIase_dom_sf"/>
</dbReference>
<dbReference type="EMBL" id="JBDQQU010000007">
    <property type="protein sequence ID" value="MEO3954412.1"/>
    <property type="molecule type" value="Genomic_DNA"/>
</dbReference>
<dbReference type="Gene3D" id="3.10.50.40">
    <property type="match status" value="1"/>
</dbReference>
<proteinExistence type="inferred from homology"/>
<keyword evidence="3 5" id="KW-0697">Rotamase</keyword>
<name>A0ABV0H3S4_9NEIS</name>
<evidence type="ECO:0000256" key="1">
    <source>
        <dbReference type="ARBA" id="ARBA00000971"/>
    </source>
</evidence>
<feature type="signal peptide" evidence="7">
    <location>
        <begin position="1"/>
        <end position="31"/>
    </location>
</feature>
<dbReference type="RefSeq" id="WP_346560673.1">
    <property type="nucleotide sequence ID" value="NZ_JBDJPN010000006.1"/>
</dbReference>
<dbReference type="PROSITE" id="PS50059">
    <property type="entry name" value="FKBP_PPIASE"/>
    <property type="match status" value="1"/>
</dbReference>
<comment type="similarity">
    <text evidence="2 6">Belongs to the FKBP-type PPIase family.</text>
</comment>
<gene>
    <name evidence="9" type="ORF">ABH309_08085</name>
</gene>
<dbReference type="EC" id="5.2.1.8" evidence="6"/>
<dbReference type="InterPro" id="IPR001179">
    <property type="entry name" value="PPIase_FKBP_dom"/>
</dbReference>
<evidence type="ECO:0000256" key="3">
    <source>
        <dbReference type="ARBA" id="ARBA00023110"/>
    </source>
</evidence>
<comment type="catalytic activity">
    <reaction evidence="1 5 6">
        <text>[protein]-peptidylproline (omega=180) = [protein]-peptidylproline (omega=0)</text>
        <dbReference type="Rhea" id="RHEA:16237"/>
        <dbReference type="Rhea" id="RHEA-COMP:10747"/>
        <dbReference type="Rhea" id="RHEA-COMP:10748"/>
        <dbReference type="ChEBI" id="CHEBI:83833"/>
        <dbReference type="ChEBI" id="CHEBI:83834"/>
        <dbReference type="EC" id="5.2.1.8"/>
    </reaction>
</comment>
<dbReference type="Proteomes" id="UP001438292">
    <property type="component" value="Unassembled WGS sequence"/>
</dbReference>
<protein>
    <recommendedName>
        <fullName evidence="6">Peptidyl-prolyl cis-trans isomerase</fullName>
        <ecNumber evidence="6">5.2.1.8</ecNumber>
    </recommendedName>
</protein>
<evidence type="ECO:0000256" key="4">
    <source>
        <dbReference type="ARBA" id="ARBA00023235"/>
    </source>
</evidence>
<evidence type="ECO:0000313" key="10">
    <source>
        <dbReference type="Proteomes" id="UP001438292"/>
    </source>
</evidence>
<evidence type="ECO:0000256" key="2">
    <source>
        <dbReference type="ARBA" id="ARBA00006577"/>
    </source>
</evidence>